<evidence type="ECO:0000256" key="2">
    <source>
        <dbReference type="ARBA" id="ARBA00008441"/>
    </source>
</evidence>
<dbReference type="AlphaFoldDB" id="A0A9X2CZN2"/>
<organism evidence="7 8">
    <name type="scientific">Legionella maioricensis</name>
    <dbReference type="NCBI Taxonomy" id="2896528"/>
    <lineage>
        <taxon>Bacteria</taxon>
        <taxon>Pseudomonadati</taxon>
        <taxon>Pseudomonadota</taxon>
        <taxon>Gammaproteobacteria</taxon>
        <taxon>Legionellales</taxon>
        <taxon>Legionellaceae</taxon>
        <taxon>Legionella</taxon>
    </lineage>
</organism>
<comment type="similarity">
    <text evidence="2">Belongs to the CpxP/Spy family.</text>
</comment>
<gene>
    <name evidence="7" type="ORF">LOX96_06375</name>
</gene>
<evidence type="ECO:0000256" key="6">
    <source>
        <dbReference type="SAM" id="SignalP"/>
    </source>
</evidence>
<dbReference type="PANTHER" id="PTHR38102">
    <property type="entry name" value="PERIPLASMIC CHAPERONE SPY"/>
    <property type="match status" value="1"/>
</dbReference>
<evidence type="ECO:0000256" key="3">
    <source>
        <dbReference type="ARBA" id="ARBA00022729"/>
    </source>
</evidence>
<proteinExistence type="inferred from homology"/>
<dbReference type="PANTHER" id="PTHR38102:SF1">
    <property type="entry name" value="PERIPLASMIC CHAPERONE SPY"/>
    <property type="match status" value="1"/>
</dbReference>
<dbReference type="InterPro" id="IPR012899">
    <property type="entry name" value="LTXXQ"/>
</dbReference>
<protein>
    <submittedName>
        <fullName evidence="7">Spy/CpxP family protein refolding chaperone</fullName>
    </submittedName>
</protein>
<feature type="chain" id="PRO_5040843474" evidence="6">
    <location>
        <begin position="24"/>
        <end position="145"/>
    </location>
</feature>
<evidence type="ECO:0000256" key="1">
    <source>
        <dbReference type="ARBA" id="ARBA00004418"/>
    </source>
</evidence>
<name>A0A9X2CZN2_9GAMM</name>
<feature type="coiled-coil region" evidence="5">
    <location>
        <begin position="60"/>
        <end position="87"/>
    </location>
</feature>
<feature type="signal peptide" evidence="6">
    <location>
        <begin position="1"/>
        <end position="23"/>
    </location>
</feature>
<evidence type="ECO:0000256" key="4">
    <source>
        <dbReference type="ARBA" id="ARBA00022764"/>
    </source>
</evidence>
<dbReference type="GO" id="GO:0051082">
    <property type="term" value="F:unfolded protein binding"/>
    <property type="evidence" value="ECO:0007669"/>
    <property type="project" value="TreeGrafter"/>
</dbReference>
<evidence type="ECO:0000313" key="7">
    <source>
        <dbReference type="EMBL" id="MCL9683711.1"/>
    </source>
</evidence>
<keyword evidence="4" id="KW-0574">Periplasm</keyword>
<accession>A0A9X2CZN2</accession>
<comment type="caution">
    <text evidence="7">The sequence shown here is derived from an EMBL/GenBank/DDBJ whole genome shotgun (WGS) entry which is preliminary data.</text>
</comment>
<keyword evidence="3 6" id="KW-0732">Signal</keyword>
<keyword evidence="8" id="KW-1185">Reference proteome</keyword>
<comment type="subcellular location">
    <subcellularLocation>
        <location evidence="1">Periplasm</location>
    </subcellularLocation>
</comment>
<dbReference type="Proteomes" id="UP001139721">
    <property type="component" value="Unassembled WGS sequence"/>
</dbReference>
<dbReference type="GO" id="GO:0030288">
    <property type="term" value="C:outer membrane-bounded periplasmic space"/>
    <property type="evidence" value="ECO:0007669"/>
    <property type="project" value="TreeGrafter"/>
</dbReference>
<reference evidence="7" key="1">
    <citation type="submission" date="2021-11" db="EMBL/GenBank/DDBJ databases">
        <title>Legionella maioricencis sp. nov., a new species isolated from hot water samples in Mallorca.</title>
        <authorList>
            <person name="Crespi S."/>
            <person name="Drasar V."/>
            <person name="Salva-Serra F."/>
            <person name="Jaen-Luchoro D."/>
            <person name="Pineiro-Iglesias B."/>
            <person name="Aliaga F."/>
            <person name="Fernandez-Juarez V."/>
            <person name="Coll G."/>
            <person name="Moore E.R.B."/>
            <person name="Bennasar-Figueras A."/>
        </authorList>
    </citation>
    <scope>NUCLEOTIDE SEQUENCE</scope>
    <source>
        <strain evidence="7">HCPI-6</strain>
    </source>
</reference>
<dbReference type="InterPro" id="IPR052211">
    <property type="entry name" value="Cpx_auxiliary_protein"/>
</dbReference>
<dbReference type="Gene3D" id="1.20.120.1490">
    <property type="match status" value="1"/>
</dbReference>
<dbReference type="Pfam" id="PF07813">
    <property type="entry name" value="LTXXQ"/>
    <property type="match status" value="1"/>
</dbReference>
<sequence>MNKKSVWLSAVALSLMIGQASFATTEPSKSRPCTCHHNSPRLSEKLNLTAEQKTKIKAIRAQTYKQLKADEEQLKALKLQMNALANNDKVDEAKLNSLIDQRNKIKGDMLKKEVMMQNQIYNTLTAQQKAQYKELKTKPTAKTNS</sequence>
<dbReference type="RefSeq" id="WP_250421625.1">
    <property type="nucleotide sequence ID" value="NZ_JAJKBJ010000005.1"/>
</dbReference>
<dbReference type="CDD" id="cd09916">
    <property type="entry name" value="CpxP_like"/>
    <property type="match status" value="1"/>
</dbReference>
<evidence type="ECO:0000256" key="5">
    <source>
        <dbReference type="SAM" id="Coils"/>
    </source>
</evidence>
<dbReference type="EMBL" id="JAJKBJ010000005">
    <property type="protein sequence ID" value="MCL9683711.1"/>
    <property type="molecule type" value="Genomic_DNA"/>
</dbReference>
<evidence type="ECO:0000313" key="8">
    <source>
        <dbReference type="Proteomes" id="UP001139721"/>
    </source>
</evidence>
<keyword evidence="5" id="KW-0175">Coiled coil</keyword>